<accession>A0A1A9X459</accession>
<proteinExistence type="predicted"/>
<feature type="compositionally biased region" description="Polar residues" evidence="1">
    <location>
        <begin position="83"/>
        <end position="93"/>
    </location>
</feature>
<evidence type="ECO:0000313" key="2">
    <source>
        <dbReference type="EnsemblMetazoa" id="GBRI043567-PA"/>
    </source>
</evidence>
<feature type="compositionally biased region" description="Basic and acidic residues" evidence="1">
    <location>
        <begin position="68"/>
        <end position="80"/>
    </location>
</feature>
<dbReference type="Proteomes" id="UP000091820">
    <property type="component" value="Unassembled WGS sequence"/>
</dbReference>
<sequence length="282" mass="31566">MHTKMDNVSKINTRESLVNNLKFIKTLGNKSPVAARRSLKNTPSPVLNRKKTIITTTTTTGTRTRTRLHSEGDKNSEGGRHSPASNGGISVPLSTFERTQKYRSFRTISKTRAANTVTIANNNNIRPPWNSAASSGAKSNYAIGNMVSNTNNTLLANRTIRSSIRRRSDTVQWQSLWERSLQMRSYGSTGNSSLHKNYDETIKKKHSLGSPKTGLIKDAIPTYCKTIDFLYLRSLIAVDRKLFLLEVSKRESSISFATKIVSIVSLISWVTLKSVYSFIYKD</sequence>
<dbReference type="EnsemblMetazoa" id="GBRI043567-RA">
    <property type="protein sequence ID" value="GBRI043567-PA"/>
    <property type="gene ID" value="GBRI043567"/>
</dbReference>
<evidence type="ECO:0000313" key="3">
    <source>
        <dbReference type="Proteomes" id="UP000091820"/>
    </source>
</evidence>
<feature type="region of interest" description="Disordered" evidence="1">
    <location>
        <begin position="59"/>
        <end position="93"/>
    </location>
</feature>
<keyword evidence="3" id="KW-1185">Reference proteome</keyword>
<name>A0A1A9X459_9MUSC</name>
<reference evidence="2" key="2">
    <citation type="submission" date="2020-05" db="UniProtKB">
        <authorList>
            <consortium name="EnsemblMetazoa"/>
        </authorList>
    </citation>
    <scope>IDENTIFICATION</scope>
    <source>
        <strain evidence="2">IAEA</strain>
    </source>
</reference>
<dbReference type="AlphaFoldDB" id="A0A1A9X459"/>
<reference evidence="3" key="1">
    <citation type="submission" date="2014-03" db="EMBL/GenBank/DDBJ databases">
        <authorList>
            <person name="Aksoy S."/>
            <person name="Warren W."/>
            <person name="Wilson R.K."/>
        </authorList>
    </citation>
    <scope>NUCLEOTIDE SEQUENCE [LARGE SCALE GENOMIC DNA]</scope>
    <source>
        <strain evidence="3">IAEA</strain>
    </source>
</reference>
<protein>
    <submittedName>
        <fullName evidence="2">Uncharacterized protein</fullName>
    </submittedName>
</protein>
<evidence type="ECO:0000256" key="1">
    <source>
        <dbReference type="SAM" id="MobiDB-lite"/>
    </source>
</evidence>
<organism evidence="2 3">
    <name type="scientific">Glossina brevipalpis</name>
    <dbReference type="NCBI Taxonomy" id="37001"/>
    <lineage>
        <taxon>Eukaryota</taxon>
        <taxon>Metazoa</taxon>
        <taxon>Ecdysozoa</taxon>
        <taxon>Arthropoda</taxon>
        <taxon>Hexapoda</taxon>
        <taxon>Insecta</taxon>
        <taxon>Pterygota</taxon>
        <taxon>Neoptera</taxon>
        <taxon>Endopterygota</taxon>
        <taxon>Diptera</taxon>
        <taxon>Brachycera</taxon>
        <taxon>Muscomorpha</taxon>
        <taxon>Hippoboscoidea</taxon>
        <taxon>Glossinidae</taxon>
        <taxon>Glossina</taxon>
    </lineage>
</organism>
<dbReference type="VEuPathDB" id="VectorBase:GBRI043567"/>